<dbReference type="AlphaFoldDB" id="A0A212J308"/>
<evidence type="ECO:0000313" key="1">
    <source>
        <dbReference type="EMBL" id="SBV93754.1"/>
    </source>
</evidence>
<reference evidence="1" key="1">
    <citation type="submission" date="2016-04" db="EMBL/GenBank/DDBJ databases">
        <authorList>
            <person name="Evans L.H."/>
            <person name="Alamgir A."/>
            <person name="Owens N."/>
            <person name="Weber N.D."/>
            <person name="Virtaneva K."/>
            <person name="Barbian K."/>
            <person name="Babar A."/>
            <person name="Rosenke K."/>
        </authorList>
    </citation>
    <scope>NUCLEOTIDE SEQUENCE</scope>
    <source>
        <strain evidence="1">86</strain>
    </source>
</reference>
<organism evidence="1">
    <name type="scientific">uncultured delta proteobacterium</name>
    <dbReference type="NCBI Taxonomy" id="34034"/>
    <lineage>
        <taxon>Bacteria</taxon>
        <taxon>Deltaproteobacteria</taxon>
        <taxon>environmental samples</taxon>
    </lineage>
</organism>
<sequence length="67" mass="7517">MPMKSGEAHQYTCPQSLVGGKKTPCIGKDCAAWRWAEPKWGSSDQRRGYCGLAGEQKYPLNPEHEHQ</sequence>
<proteinExistence type="predicted"/>
<dbReference type="EMBL" id="FLUQ01000001">
    <property type="protein sequence ID" value="SBV93754.1"/>
    <property type="molecule type" value="Genomic_DNA"/>
</dbReference>
<protein>
    <submittedName>
        <fullName evidence="1">Uncharacterized protein</fullName>
    </submittedName>
</protein>
<name>A0A212J308_9DELT</name>
<gene>
    <name evidence="1" type="ORF">KL86DPRO_10585</name>
</gene>
<accession>A0A212J308</accession>